<keyword evidence="4" id="KW-0813">Transport</keyword>
<accession>A0A7S0KKR6</accession>
<dbReference type="CDD" id="cd01866">
    <property type="entry name" value="Rab2"/>
    <property type="match status" value="1"/>
</dbReference>
<dbReference type="PANTHER" id="PTHR47979">
    <property type="entry name" value="DRAB11-RELATED"/>
    <property type="match status" value="1"/>
</dbReference>
<keyword evidence="3" id="KW-0547">Nucleotide-binding</keyword>
<evidence type="ECO:0000256" key="1">
    <source>
        <dbReference type="ARBA" id="ARBA00004193"/>
    </source>
</evidence>
<dbReference type="GO" id="GO:0015031">
    <property type="term" value="P:protein transport"/>
    <property type="evidence" value="ECO:0007669"/>
    <property type="project" value="UniProtKB-KW"/>
</dbReference>
<dbReference type="SMART" id="SM00174">
    <property type="entry name" value="RHO"/>
    <property type="match status" value="1"/>
</dbReference>
<evidence type="ECO:0000256" key="6">
    <source>
        <dbReference type="ARBA" id="ARBA00023136"/>
    </source>
</evidence>
<dbReference type="Gene3D" id="3.40.50.300">
    <property type="entry name" value="P-loop containing nucleotide triphosphate hydrolases"/>
    <property type="match status" value="1"/>
</dbReference>
<dbReference type="EMBL" id="HBEW01005207">
    <property type="protein sequence ID" value="CAD8583401.1"/>
    <property type="molecule type" value="Transcribed_RNA"/>
</dbReference>
<keyword evidence="4" id="KW-0653">Protein transport</keyword>
<name>A0A7S0KKR6_9CHLO</name>
<evidence type="ECO:0000313" key="10">
    <source>
        <dbReference type="EMBL" id="CAD8583401.1"/>
    </source>
</evidence>
<dbReference type="FunFam" id="3.40.50.300:FF:000263">
    <property type="entry name" value="Ras-related protein RABB1c"/>
    <property type="match status" value="1"/>
</dbReference>
<evidence type="ECO:0000256" key="5">
    <source>
        <dbReference type="ARBA" id="ARBA00023134"/>
    </source>
</evidence>
<dbReference type="PRINTS" id="PR00449">
    <property type="entry name" value="RASTRNSFRMNG"/>
</dbReference>
<keyword evidence="7" id="KW-0449">Lipoprotein</keyword>
<dbReference type="PROSITE" id="PS51421">
    <property type="entry name" value="RAS"/>
    <property type="match status" value="1"/>
</dbReference>
<evidence type="ECO:0000256" key="3">
    <source>
        <dbReference type="ARBA" id="ARBA00022741"/>
    </source>
</evidence>
<dbReference type="NCBIfam" id="TIGR00231">
    <property type="entry name" value="small_GTP"/>
    <property type="match status" value="1"/>
</dbReference>
<keyword evidence="6" id="KW-0472">Membrane</keyword>
<reference evidence="10" key="1">
    <citation type="submission" date="2021-01" db="EMBL/GenBank/DDBJ databases">
        <authorList>
            <person name="Corre E."/>
            <person name="Pelletier E."/>
            <person name="Niang G."/>
            <person name="Scheremetjew M."/>
            <person name="Finn R."/>
            <person name="Kale V."/>
            <person name="Holt S."/>
            <person name="Cochrane G."/>
            <person name="Meng A."/>
            <person name="Brown T."/>
            <person name="Cohen L."/>
        </authorList>
    </citation>
    <scope>NUCLEOTIDE SEQUENCE</scope>
    <source>
        <strain evidence="10">Clade-D-RCC2572</strain>
    </source>
</reference>
<dbReference type="GO" id="GO:0005525">
    <property type="term" value="F:GTP binding"/>
    <property type="evidence" value="ECO:0007669"/>
    <property type="project" value="UniProtKB-KW"/>
</dbReference>
<evidence type="ECO:0000256" key="7">
    <source>
        <dbReference type="ARBA" id="ARBA00023288"/>
    </source>
</evidence>
<dbReference type="GO" id="GO:0005886">
    <property type="term" value="C:plasma membrane"/>
    <property type="evidence" value="ECO:0007669"/>
    <property type="project" value="UniProtKB-SubCell"/>
</dbReference>
<dbReference type="SMART" id="SM00175">
    <property type="entry name" value="RAB"/>
    <property type="match status" value="1"/>
</dbReference>
<sequence>MSYAYLFKYIIIGDTGVGKSCLLLQFTDKRFQHVHDLTIGVEFGSRMVPVVNKQVKLQIWDTAGQESFRSITRSYYRGAAGALLVYDVTRRETFDNLSSWLEDCRAHANPNMVIMLVANKADVTHRRAVSVEEGEMFARENGLLFVEASAKTAVNVDEAFNATARVIAQKIEEGQLDVKNETNGVKLGYVAGGNQSDTIGLGSVPRRAETQGGCC</sequence>
<dbReference type="AlphaFoldDB" id="A0A7S0KKR6"/>
<dbReference type="InterPro" id="IPR001806">
    <property type="entry name" value="Small_GTPase"/>
</dbReference>
<keyword evidence="5" id="KW-0342">GTP-binding</keyword>
<comment type="subcellular location">
    <subcellularLocation>
        <location evidence="1">Cell membrane</location>
        <topology evidence="1">Lipid-anchor</topology>
    </subcellularLocation>
</comment>
<dbReference type="SMART" id="SM00173">
    <property type="entry name" value="RAS"/>
    <property type="match status" value="1"/>
</dbReference>
<dbReference type="InterPro" id="IPR005225">
    <property type="entry name" value="Small_GTP-bd"/>
</dbReference>
<gene>
    <name evidence="10" type="ORF">OMED0929_LOCUS4367</name>
</gene>
<keyword evidence="8" id="KW-0636">Prenylation</keyword>
<evidence type="ECO:0000256" key="8">
    <source>
        <dbReference type="ARBA" id="ARBA00023289"/>
    </source>
</evidence>
<dbReference type="SMART" id="SM00176">
    <property type="entry name" value="RAN"/>
    <property type="match status" value="1"/>
</dbReference>
<dbReference type="SUPFAM" id="SSF52540">
    <property type="entry name" value="P-loop containing nucleoside triphosphate hydrolases"/>
    <property type="match status" value="1"/>
</dbReference>
<dbReference type="InterPro" id="IPR050209">
    <property type="entry name" value="Rab_GTPases_membrane_traffic"/>
</dbReference>
<organism evidence="10">
    <name type="scientific">Ostreococcus mediterraneus</name>
    <dbReference type="NCBI Taxonomy" id="1486918"/>
    <lineage>
        <taxon>Eukaryota</taxon>
        <taxon>Viridiplantae</taxon>
        <taxon>Chlorophyta</taxon>
        <taxon>Mamiellophyceae</taxon>
        <taxon>Mamiellales</taxon>
        <taxon>Bathycoccaceae</taxon>
        <taxon>Ostreococcus</taxon>
    </lineage>
</organism>
<dbReference type="Pfam" id="PF00071">
    <property type="entry name" value="Ras"/>
    <property type="match status" value="1"/>
</dbReference>
<comment type="similarity">
    <text evidence="2">Belongs to the small GTPase superfamily. Rab family.</text>
</comment>
<evidence type="ECO:0000256" key="4">
    <source>
        <dbReference type="ARBA" id="ARBA00022927"/>
    </source>
</evidence>
<evidence type="ECO:0000256" key="9">
    <source>
        <dbReference type="ARBA" id="ARBA00025673"/>
    </source>
</evidence>
<protein>
    <submittedName>
        <fullName evidence="10">Uncharacterized protein</fullName>
    </submittedName>
</protein>
<comment type="function">
    <text evidence="9">Protein transport. Probably involved in vesicular traffic.</text>
</comment>
<evidence type="ECO:0000256" key="2">
    <source>
        <dbReference type="ARBA" id="ARBA00006270"/>
    </source>
</evidence>
<dbReference type="InterPro" id="IPR027417">
    <property type="entry name" value="P-loop_NTPase"/>
</dbReference>
<dbReference type="PROSITE" id="PS51419">
    <property type="entry name" value="RAB"/>
    <property type="match status" value="1"/>
</dbReference>
<dbReference type="GO" id="GO:0003924">
    <property type="term" value="F:GTPase activity"/>
    <property type="evidence" value="ECO:0007669"/>
    <property type="project" value="InterPro"/>
</dbReference>
<proteinExistence type="inferred from homology"/>